<feature type="transmembrane region" description="Helical" evidence="1">
    <location>
        <begin position="35"/>
        <end position="56"/>
    </location>
</feature>
<dbReference type="RefSeq" id="WP_121974962.1">
    <property type="nucleotide sequence ID" value="NZ_OOGT01000146.1"/>
</dbReference>
<accession>A0A2U3N1J4</accession>
<organism evidence="2 3">
    <name type="scientific">Acinetobacter stercoris</name>
    <dbReference type="NCBI Taxonomy" id="2126983"/>
    <lineage>
        <taxon>Bacteria</taxon>
        <taxon>Pseudomonadati</taxon>
        <taxon>Pseudomonadota</taxon>
        <taxon>Gammaproteobacteria</taxon>
        <taxon>Moraxellales</taxon>
        <taxon>Moraxellaceae</taxon>
        <taxon>Acinetobacter</taxon>
    </lineage>
</organism>
<keyword evidence="1" id="KW-0472">Membrane</keyword>
<dbReference type="EMBL" id="OOGT01000146">
    <property type="protein sequence ID" value="SPL71541.1"/>
    <property type="molecule type" value="Genomic_DNA"/>
</dbReference>
<feature type="transmembrane region" description="Helical" evidence="1">
    <location>
        <begin position="12"/>
        <end position="29"/>
    </location>
</feature>
<keyword evidence="1" id="KW-0812">Transmembrane</keyword>
<feature type="transmembrane region" description="Helical" evidence="1">
    <location>
        <begin position="68"/>
        <end position="89"/>
    </location>
</feature>
<dbReference type="Proteomes" id="UP000245974">
    <property type="component" value="Unassembled WGS sequence"/>
</dbReference>
<dbReference type="AlphaFoldDB" id="A0A2U3N1J4"/>
<evidence type="ECO:0000313" key="3">
    <source>
        <dbReference type="Proteomes" id="UP000245974"/>
    </source>
</evidence>
<name>A0A2U3N1J4_9GAMM</name>
<sequence length="123" mass="14103">MLDFWYSERCTRQVKLIVSILTCVIIYFCSSVEKLEAIFVGLSLVIGALLHLLYTYRLKISDSNPYKRGFDIVSIVIPISLLILLIIQLPSQNKVFLSIQSLGFMLLGLFILSIYQNRAKRID</sequence>
<reference evidence="3" key="1">
    <citation type="submission" date="2018-03" db="EMBL/GenBank/DDBJ databases">
        <authorList>
            <person name="Blom J."/>
        </authorList>
    </citation>
    <scope>NUCLEOTIDE SEQUENCE [LARGE SCALE GENOMIC DNA]</scope>
    <source>
        <strain evidence="3">KPC-SM-21</strain>
    </source>
</reference>
<keyword evidence="3" id="KW-1185">Reference proteome</keyword>
<proteinExistence type="predicted"/>
<protein>
    <submittedName>
        <fullName evidence="2">Uncharacterized protein</fullName>
    </submittedName>
</protein>
<keyword evidence="1" id="KW-1133">Transmembrane helix</keyword>
<feature type="transmembrane region" description="Helical" evidence="1">
    <location>
        <begin position="95"/>
        <end position="115"/>
    </location>
</feature>
<dbReference type="InParanoid" id="A0A2U3N1J4"/>
<gene>
    <name evidence="2" type="ORF">KPC_2719</name>
</gene>
<evidence type="ECO:0000313" key="2">
    <source>
        <dbReference type="EMBL" id="SPL71541.1"/>
    </source>
</evidence>
<evidence type="ECO:0000256" key="1">
    <source>
        <dbReference type="SAM" id="Phobius"/>
    </source>
</evidence>
<dbReference type="OrthoDB" id="6713141at2"/>